<dbReference type="InterPro" id="IPR020449">
    <property type="entry name" value="Tscrpt_reg_AraC-type_HTH"/>
</dbReference>
<organism evidence="5 6">
    <name type="scientific">Chitinophaga pinensis (strain ATCC 43595 / DSM 2588 / LMG 13176 / NBRC 15968 / NCIMB 11800 / UQM 2034)</name>
    <dbReference type="NCBI Taxonomy" id="485918"/>
    <lineage>
        <taxon>Bacteria</taxon>
        <taxon>Pseudomonadati</taxon>
        <taxon>Bacteroidota</taxon>
        <taxon>Chitinophagia</taxon>
        <taxon>Chitinophagales</taxon>
        <taxon>Chitinophagaceae</taxon>
        <taxon>Chitinophaga</taxon>
    </lineage>
</organism>
<sequence length="285" mass="33870">MDSIPIRHIHTTPQQQESSYRFSIRNVQNLLAGEDMHESLHRHDFFYLLILKKGSGQHHIDFKSYTIEGHSLFLVRPGQVHELTLHADCSGYLLQFSEGFYTAQDQQNRRLLRKAGSINHYTFDARRFQKITGILQYISDEYTLQEERYQEAIKANLSFLFIELLRDQRHTASTKEPRYFQERLDTFLELVETHFVEYKQVSQYAAMMHLTTYQLNAITKQTLDKTCSEVINDYIILEARRQLRATTEQINNIAFRLGYEDVSYFIRFFKKHTAYTPDAFRQNCR</sequence>
<reference evidence="5 6" key="2">
    <citation type="journal article" date="2010" name="Stand. Genomic Sci.">
        <title>Complete genome sequence of Chitinophaga pinensis type strain (UQM 2034).</title>
        <authorList>
            <person name="Glavina Del Rio T."/>
            <person name="Abt B."/>
            <person name="Spring S."/>
            <person name="Lapidus A."/>
            <person name="Nolan M."/>
            <person name="Tice H."/>
            <person name="Copeland A."/>
            <person name="Cheng J.F."/>
            <person name="Chen F."/>
            <person name="Bruce D."/>
            <person name="Goodwin L."/>
            <person name="Pitluck S."/>
            <person name="Ivanova N."/>
            <person name="Mavromatis K."/>
            <person name="Mikhailova N."/>
            <person name="Pati A."/>
            <person name="Chen A."/>
            <person name="Palaniappan K."/>
            <person name="Land M."/>
            <person name="Hauser L."/>
            <person name="Chang Y.J."/>
            <person name="Jeffries C.D."/>
            <person name="Chain P."/>
            <person name="Saunders E."/>
            <person name="Detter J.C."/>
            <person name="Brettin T."/>
            <person name="Rohde M."/>
            <person name="Goker M."/>
            <person name="Bristow J."/>
            <person name="Eisen J.A."/>
            <person name="Markowitz V."/>
            <person name="Hugenholtz P."/>
            <person name="Kyrpides N.C."/>
            <person name="Klenk H.P."/>
            <person name="Lucas S."/>
        </authorList>
    </citation>
    <scope>NUCLEOTIDE SEQUENCE [LARGE SCALE GENOMIC DNA]</scope>
    <source>
        <strain evidence="6">ATCC 43595 / DSM 2588 / LMG 13176 / NBRC 15968 / NCIMB 11800 / UQM 2034</strain>
    </source>
</reference>
<dbReference type="Pfam" id="PF12833">
    <property type="entry name" value="HTH_18"/>
    <property type="match status" value="1"/>
</dbReference>
<keyword evidence="3" id="KW-0804">Transcription</keyword>
<accession>A0A979H031</accession>
<dbReference type="EMBL" id="CP001699">
    <property type="protein sequence ID" value="ACU63050.1"/>
    <property type="molecule type" value="Genomic_DNA"/>
</dbReference>
<dbReference type="GO" id="GO:0003700">
    <property type="term" value="F:DNA-binding transcription factor activity"/>
    <property type="evidence" value="ECO:0007669"/>
    <property type="project" value="InterPro"/>
</dbReference>
<dbReference type="SMART" id="SM00342">
    <property type="entry name" value="HTH_ARAC"/>
    <property type="match status" value="1"/>
</dbReference>
<evidence type="ECO:0000259" key="4">
    <source>
        <dbReference type="PROSITE" id="PS01124"/>
    </source>
</evidence>
<dbReference type="InterPro" id="IPR003313">
    <property type="entry name" value="AraC-bd"/>
</dbReference>
<reference evidence="6" key="1">
    <citation type="submission" date="2009-08" db="EMBL/GenBank/DDBJ databases">
        <title>The complete genome of Chitinophaga pinensis DSM 2588.</title>
        <authorList>
            <consortium name="US DOE Joint Genome Institute (JGI-PGF)"/>
            <person name="Lucas S."/>
            <person name="Copeland A."/>
            <person name="Lapidus A."/>
            <person name="Glavina del Rio T."/>
            <person name="Dalin E."/>
            <person name="Tice H."/>
            <person name="Bruce D."/>
            <person name="Goodwin L."/>
            <person name="Pitluck S."/>
            <person name="Kyrpides N."/>
            <person name="Mavromatis K."/>
            <person name="Ivanova N."/>
            <person name="Mikhailova N."/>
            <person name="Sims D."/>
            <person name="Meinche L."/>
            <person name="Brettin T."/>
            <person name="Detter J.C."/>
            <person name="Han C."/>
            <person name="Larimer F."/>
            <person name="Land M."/>
            <person name="Hauser L."/>
            <person name="Markowitz V."/>
            <person name="Cheng J.-F."/>
            <person name="Hugenholtz P."/>
            <person name="Woyke T."/>
            <person name="Wu D."/>
            <person name="Spring S."/>
            <person name="Klenk H.-P."/>
            <person name="Eisen J.A."/>
        </authorList>
    </citation>
    <scope>NUCLEOTIDE SEQUENCE [LARGE SCALE GENOMIC DNA]</scope>
    <source>
        <strain evidence="6">ATCC 43595 / DSM 2588 / LMG 13176 / NBRC 15968 / NCIMB 11800 / UQM 2034</strain>
    </source>
</reference>
<keyword evidence="1" id="KW-0805">Transcription regulation</keyword>
<gene>
    <name evidence="5" type="ordered locus">Cpin_5626</name>
</gene>
<dbReference type="PROSITE" id="PS01124">
    <property type="entry name" value="HTH_ARAC_FAMILY_2"/>
    <property type="match status" value="1"/>
</dbReference>
<dbReference type="AlphaFoldDB" id="A0A979H031"/>
<feature type="domain" description="HTH araC/xylS-type" evidence="4">
    <location>
        <begin position="185"/>
        <end position="283"/>
    </location>
</feature>
<dbReference type="InterPro" id="IPR037923">
    <property type="entry name" value="HTH-like"/>
</dbReference>
<dbReference type="InterPro" id="IPR009057">
    <property type="entry name" value="Homeodomain-like_sf"/>
</dbReference>
<dbReference type="PANTHER" id="PTHR43280:SF32">
    <property type="entry name" value="TRANSCRIPTIONAL REGULATORY PROTEIN"/>
    <property type="match status" value="1"/>
</dbReference>
<name>A0A979H031_CHIPD</name>
<dbReference type="InterPro" id="IPR018060">
    <property type="entry name" value="HTH_AraC"/>
</dbReference>
<evidence type="ECO:0000256" key="1">
    <source>
        <dbReference type="ARBA" id="ARBA00023015"/>
    </source>
</evidence>
<evidence type="ECO:0000256" key="3">
    <source>
        <dbReference type="ARBA" id="ARBA00023163"/>
    </source>
</evidence>
<evidence type="ECO:0000313" key="5">
    <source>
        <dbReference type="EMBL" id="ACU63050.1"/>
    </source>
</evidence>
<evidence type="ECO:0000313" key="6">
    <source>
        <dbReference type="Proteomes" id="UP000002215"/>
    </source>
</evidence>
<keyword evidence="2" id="KW-0238">DNA-binding</keyword>
<dbReference type="Gene3D" id="1.10.10.60">
    <property type="entry name" value="Homeodomain-like"/>
    <property type="match status" value="1"/>
</dbReference>
<protein>
    <submittedName>
        <fullName evidence="5">Transcriptional regulator, AraC family</fullName>
    </submittedName>
</protein>
<dbReference type="PANTHER" id="PTHR43280">
    <property type="entry name" value="ARAC-FAMILY TRANSCRIPTIONAL REGULATOR"/>
    <property type="match status" value="1"/>
</dbReference>
<dbReference type="Proteomes" id="UP000002215">
    <property type="component" value="Chromosome"/>
</dbReference>
<dbReference type="GO" id="GO:0043565">
    <property type="term" value="F:sequence-specific DNA binding"/>
    <property type="evidence" value="ECO:0007669"/>
    <property type="project" value="InterPro"/>
</dbReference>
<evidence type="ECO:0000256" key="2">
    <source>
        <dbReference type="ARBA" id="ARBA00023125"/>
    </source>
</evidence>
<dbReference type="KEGG" id="cpi:Cpin_5626"/>
<dbReference type="Pfam" id="PF02311">
    <property type="entry name" value="AraC_binding"/>
    <property type="match status" value="1"/>
</dbReference>
<dbReference type="PRINTS" id="PR00032">
    <property type="entry name" value="HTHARAC"/>
</dbReference>
<dbReference type="SUPFAM" id="SSF51215">
    <property type="entry name" value="Regulatory protein AraC"/>
    <property type="match status" value="1"/>
</dbReference>
<dbReference type="SUPFAM" id="SSF46689">
    <property type="entry name" value="Homeodomain-like"/>
    <property type="match status" value="1"/>
</dbReference>
<proteinExistence type="predicted"/>